<dbReference type="CDD" id="cd06093">
    <property type="entry name" value="PX_domain"/>
    <property type="match status" value="1"/>
</dbReference>
<dbReference type="EMBL" id="VJMI01016653">
    <property type="protein sequence ID" value="KAF0717485.1"/>
    <property type="molecule type" value="Genomic_DNA"/>
</dbReference>
<evidence type="ECO:0000313" key="2">
    <source>
        <dbReference type="EMBL" id="KAF0717485.1"/>
    </source>
</evidence>
<dbReference type="VEuPathDB" id="FungiDB:H257_12581"/>
<dbReference type="Proteomes" id="UP000469452">
    <property type="component" value="Unassembled WGS sequence"/>
</dbReference>
<feature type="domain" description="PX" evidence="1">
    <location>
        <begin position="7"/>
        <end position="143"/>
    </location>
</feature>
<protein>
    <recommendedName>
        <fullName evidence="1">PX domain-containing protein</fullName>
    </recommendedName>
</protein>
<dbReference type="InterPro" id="IPR001683">
    <property type="entry name" value="PX_dom"/>
</dbReference>
<dbReference type="Gene3D" id="3.30.1520.10">
    <property type="entry name" value="Phox-like domain"/>
    <property type="match status" value="1"/>
</dbReference>
<dbReference type="SUPFAM" id="SSF64268">
    <property type="entry name" value="PX domain"/>
    <property type="match status" value="1"/>
</dbReference>
<accession>A0A6A4ZXE3</accession>
<proteinExistence type="predicted"/>
<evidence type="ECO:0000259" key="1">
    <source>
        <dbReference type="PROSITE" id="PS50195"/>
    </source>
</evidence>
<evidence type="ECO:0000313" key="3">
    <source>
        <dbReference type="Proteomes" id="UP000469452"/>
    </source>
</evidence>
<dbReference type="AlphaFoldDB" id="A0A6A4ZXE3"/>
<organism evidence="2 3">
    <name type="scientific">Aphanomyces astaci</name>
    <name type="common">Crayfish plague agent</name>
    <dbReference type="NCBI Taxonomy" id="112090"/>
    <lineage>
        <taxon>Eukaryota</taxon>
        <taxon>Sar</taxon>
        <taxon>Stramenopiles</taxon>
        <taxon>Oomycota</taxon>
        <taxon>Saprolegniomycetes</taxon>
        <taxon>Saprolegniales</taxon>
        <taxon>Verrucalvaceae</taxon>
        <taxon>Aphanomyces</taxon>
    </lineage>
</organism>
<reference evidence="2 3" key="1">
    <citation type="submission" date="2019-06" db="EMBL/GenBank/DDBJ databases">
        <title>Genomics analysis of Aphanomyces spp. identifies a new class of oomycete effector associated with host adaptation.</title>
        <authorList>
            <person name="Gaulin E."/>
        </authorList>
    </citation>
    <scope>NUCLEOTIDE SEQUENCE [LARGE SCALE GENOMIC DNA]</scope>
    <source>
        <strain evidence="2 3">E</strain>
    </source>
</reference>
<dbReference type="InterPro" id="IPR036871">
    <property type="entry name" value="PX_dom_sf"/>
</dbReference>
<gene>
    <name evidence="2" type="ORF">AaE_010851</name>
</gene>
<comment type="caution">
    <text evidence="2">The sequence shown here is derived from an EMBL/GenBank/DDBJ whole genome shotgun (WGS) entry which is preliminary data.</text>
</comment>
<dbReference type="GO" id="GO:0035091">
    <property type="term" value="F:phosphatidylinositol binding"/>
    <property type="evidence" value="ECO:0007669"/>
    <property type="project" value="InterPro"/>
</dbReference>
<sequence>MDEHLEIHLLANRTVTDDSTGKTIKYTNYTIYIKNVSTGQKYSVQRRYSHFYELRNQLVAIVNWGHCPFCSHCCSVVKSYPFPKRTPLSWQLSVVQERIDGLALFLKVILRDLLGGAFRQCTHADTNIRHNVIRSFLEIDEQHLMRRVPKVPEVKVERIRSYLEPQRTTPDITPKRKVAADTCPSCMSKWIDCYCNDDEIFPERIQEMESPTK</sequence>
<dbReference type="Pfam" id="PF00787">
    <property type="entry name" value="PX"/>
    <property type="match status" value="1"/>
</dbReference>
<name>A0A6A4ZXE3_APHAT</name>
<dbReference type="PROSITE" id="PS50195">
    <property type="entry name" value="PX"/>
    <property type="match status" value="1"/>
</dbReference>